<dbReference type="Pfam" id="PF22599">
    <property type="entry name" value="SecDF_P1_head"/>
    <property type="match status" value="1"/>
</dbReference>
<reference evidence="3" key="1">
    <citation type="journal article" date="2015" name="Genome Announc.">
        <title>Complete Genome Sequence of Herbaspirillum hiltneri N3 (DSM 17495), Isolated from Surface-Sterilized Wheat Roots.</title>
        <authorList>
            <person name="Guizelini D."/>
            <person name="Saizaki P.M."/>
            <person name="Coimbra N.A."/>
            <person name="Weiss V.A."/>
            <person name="Faoro H."/>
            <person name="Sfeir M.Z."/>
            <person name="Baura V.A."/>
            <person name="Monteiro R.A."/>
            <person name="Chubatsu L.S."/>
            <person name="Souza E.M."/>
            <person name="Cruz L.M."/>
            <person name="Pedrosa F.O."/>
            <person name="Raittz R.T."/>
            <person name="Marchaukoski J.N."/>
            <person name="Steffens M.B."/>
        </authorList>
    </citation>
    <scope>NUCLEOTIDE SEQUENCE [LARGE SCALE GENOMIC DNA]</scope>
    <source>
        <strain evidence="3">N3</strain>
    </source>
</reference>
<dbReference type="EMBL" id="CP011409">
    <property type="protein sequence ID" value="AKZ64346.1"/>
    <property type="molecule type" value="Genomic_DNA"/>
</dbReference>
<protein>
    <recommendedName>
        <fullName evidence="1">SecDF P1 head subdomain domain-containing protein</fullName>
    </recommendedName>
</protein>
<sequence length="166" mass="17467">MQVAATFTSLTSLTSFKRTLAVLILSTGLGACATGHSQSGTRFEIHAASLAESPDWQKANLLDDPGTTVYVAPEVLLDNSDVALANARKDLGGQVLIVIQMTPAGAIRMGMASRVLLRQRMAVMINGEVMTAPVVSAPLSGNRFAITGFRSLEEAQEIALGIAPKK</sequence>
<dbReference type="RefSeq" id="WP_053199792.1">
    <property type="nucleotide sequence ID" value="NZ_CP011409.1"/>
</dbReference>
<feature type="domain" description="SecDF P1 head subdomain" evidence="1">
    <location>
        <begin position="63"/>
        <end position="160"/>
    </location>
</feature>
<organism evidence="2 3">
    <name type="scientific">Herbaspirillum hiltneri N3</name>
    <dbReference type="NCBI Taxonomy" id="1262470"/>
    <lineage>
        <taxon>Bacteria</taxon>
        <taxon>Pseudomonadati</taxon>
        <taxon>Pseudomonadota</taxon>
        <taxon>Betaproteobacteria</taxon>
        <taxon>Burkholderiales</taxon>
        <taxon>Oxalobacteraceae</taxon>
        <taxon>Herbaspirillum</taxon>
    </lineage>
</organism>
<gene>
    <name evidence="2" type="ORF">F506_18270</name>
</gene>
<dbReference type="Proteomes" id="UP000063429">
    <property type="component" value="Chromosome"/>
</dbReference>
<keyword evidence="3" id="KW-1185">Reference proteome</keyword>
<name>A0ABM5V4F8_9BURK</name>
<evidence type="ECO:0000313" key="2">
    <source>
        <dbReference type="EMBL" id="AKZ64346.1"/>
    </source>
</evidence>
<dbReference type="Gene3D" id="3.30.1360.200">
    <property type="match status" value="1"/>
</dbReference>
<accession>A0ABM5V4F8</accession>
<dbReference type="InterPro" id="IPR054384">
    <property type="entry name" value="SecDF_P1_head"/>
</dbReference>
<evidence type="ECO:0000313" key="3">
    <source>
        <dbReference type="Proteomes" id="UP000063429"/>
    </source>
</evidence>
<evidence type="ECO:0000259" key="1">
    <source>
        <dbReference type="Pfam" id="PF22599"/>
    </source>
</evidence>
<proteinExistence type="predicted"/>